<dbReference type="Gene3D" id="1.20.1090.10">
    <property type="entry name" value="Dehydroquinate synthase-like - alpha domain"/>
    <property type="match status" value="1"/>
</dbReference>
<dbReference type="OrthoDB" id="3812122at2"/>
<dbReference type="GO" id="GO:0046872">
    <property type="term" value="F:metal ion binding"/>
    <property type="evidence" value="ECO:0007669"/>
    <property type="project" value="InterPro"/>
</dbReference>
<dbReference type="Pfam" id="PF00465">
    <property type="entry name" value="Fe-ADH"/>
    <property type="match status" value="1"/>
</dbReference>
<dbReference type="SUPFAM" id="SSF56796">
    <property type="entry name" value="Dehydroquinate synthase-like"/>
    <property type="match status" value="1"/>
</dbReference>
<dbReference type="PANTHER" id="PTHR11496:SF102">
    <property type="entry name" value="ALCOHOL DEHYDROGENASE 4"/>
    <property type="match status" value="1"/>
</dbReference>
<evidence type="ECO:0000256" key="1">
    <source>
        <dbReference type="ARBA" id="ARBA00007358"/>
    </source>
</evidence>
<feature type="domain" description="Fe-containing alcohol dehydrogenase-like C-terminal" evidence="5">
    <location>
        <begin position="169"/>
        <end position="350"/>
    </location>
</feature>
<evidence type="ECO:0000259" key="4">
    <source>
        <dbReference type="Pfam" id="PF00465"/>
    </source>
</evidence>
<organism evidence="6 7">
    <name type="scientific">Streptomyces regalis</name>
    <dbReference type="NCBI Taxonomy" id="68262"/>
    <lineage>
        <taxon>Bacteria</taxon>
        <taxon>Bacillati</taxon>
        <taxon>Actinomycetota</taxon>
        <taxon>Actinomycetes</taxon>
        <taxon>Kitasatosporales</taxon>
        <taxon>Streptomycetaceae</taxon>
        <taxon>Streptomyces</taxon>
    </lineage>
</organism>
<dbReference type="Gene3D" id="3.40.50.1970">
    <property type="match status" value="1"/>
</dbReference>
<dbReference type="GO" id="GO:0018506">
    <property type="term" value="F:maleylacetate reductase activity"/>
    <property type="evidence" value="ECO:0007669"/>
    <property type="project" value="InterPro"/>
</dbReference>
<dbReference type="EMBL" id="LLZG01000423">
    <property type="protein sequence ID" value="KUL20523.1"/>
    <property type="molecule type" value="Genomic_DNA"/>
</dbReference>
<evidence type="ECO:0000313" key="7">
    <source>
        <dbReference type="Proteomes" id="UP000053923"/>
    </source>
</evidence>
<evidence type="ECO:0000256" key="2">
    <source>
        <dbReference type="ARBA" id="ARBA00023002"/>
    </source>
</evidence>
<dbReference type="Pfam" id="PF25137">
    <property type="entry name" value="ADH_Fe_C"/>
    <property type="match status" value="1"/>
</dbReference>
<evidence type="ECO:0000259" key="5">
    <source>
        <dbReference type="Pfam" id="PF25137"/>
    </source>
</evidence>
<keyword evidence="3" id="KW-0520">NAD</keyword>
<comment type="similarity">
    <text evidence="1">Belongs to the iron-containing alcohol dehydrogenase family.</text>
</comment>
<evidence type="ECO:0000313" key="6">
    <source>
        <dbReference type="EMBL" id="KUL20523.1"/>
    </source>
</evidence>
<dbReference type="Proteomes" id="UP000053923">
    <property type="component" value="Unassembled WGS sequence"/>
</dbReference>
<dbReference type="InterPro" id="IPR034786">
    <property type="entry name" value="MAR"/>
</dbReference>
<proteinExistence type="inferred from homology"/>
<keyword evidence="7" id="KW-1185">Reference proteome</keyword>
<sequence>MKGVLDFSYEARPVRVVFRPGAAVSATPGEAGRLGLRRVLVVCGTRGADTARAVADALGPVCVGVHDRARMHVPVEVADVAVQAARAAGADGCVAVGGGSSIGLGKAIALRTGLPLIAVPSTYSGSEMTPVWGLTEHGVKRTGRDPKVLPRSVVYDPEITLSLPVPLSVTSGVNAVAHAVEALYAPDTSPLVALMAEEGVRAMARALPAVAEEPASLDARGRALYGAWLCGSCLGATTMGLHHKLCHVLGGTFGLPHAETHTVVLPYALAHNAPAAPEAAAAVARALDAADAPTALWELAGRLGAPRSLAELGLGEADLVTAAAQTAGEAYANPRPVTADGVLALLRAAYEGVPPTAAAR</sequence>
<dbReference type="InterPro" id="IPR056798">
    <property type="entry name" value="ADH_Fe_C"/>
</dbReference>
<gene>
    <name evidence="6" type="ORF">ADL12_48760</name>
</gene>
<comment type="caution">
    <text evidence="6">The sequence shown here is derived from an EMBL/GenBank/DDBJ whole genome shotgun (WGS) entry which is preliminary data.</text>
</comment>
<name>A0A101J5D2_9ACTN</name>
<dbReference type="InterPro" id="IPR039697">
    <property type="entry name" value="Alcohol_dehydrogenase_Fe"/>
</dbReference>
<dbReference type="CDD" id="cd08177">
    <property type="entry name" value="MAR"/>
    <property type="match status" value="1"/>
</dbReference>
<dbReference type="RefSeq" id="WP_062715694.1">
    <property type="nucleotide sequence ID" value="NZ_LLZG01000423.1"/>
</dbReference>
<feature type="domain" description="Alcohol dehydrogenase iron-type/glycerol dehydrogenase GldA" evidence="4">
    <location>
        <begin position="13"/>
        <end position="157"/>
    </location>
</feature>
<dbReference type="AlphaFoldDB" id="A0A101J5D2"/>
<dbReference type="PANTHER" id="PTHR11496">
    <property type="entry name" value="ALCOHOL DEHYDROGENASE"/>
    <property type="match status" value="1"/>
</dbReference>
<keyword evidence="2" id="KW-0560">Oxidoreductase</keyword>
<dbReference type="InterPro" id="IPR001670">
    <property type="entry name" value="ADH_Fe/GldA"/>
</dbReference>
<accession>A0A101J5D2</accession>
<dbReference type="GO" id="GO:0004022">
    <property type="term" value="F:alcohol dehydrogenase (NAD+) activity"/>
    <property type="evidence" value="ECO:0007669"/>
    <property type="project" value="TreeGrafter"/>
</dbReference>
<reference evidence="7" key="1">
    <citation type="submission" date="2015-10" db="EMBL/GenBank/DDBJ databases">
        <authorList>
            <person name="Ju K.-S."/>
            <person name="Doroghazi J.R."/>
            <person name="Metcalf W.W."/>
        </authorList>
    </citation>
    <scope>NUCLEOTIDE SEQUENCE [LARGE SCALE GENOMIC DNA]</scope>
    <source>
        <strain evidence="7">NRRL 3151</strain>
    </source>
</reference>
<protein>
    <submittedName>
        <fullName evidence="6">Maleylacetate reductase</fullName>
    </submittedName>
</protein>
<evidence type="ECO:0000256" key="3">
    <source>
        <dbReference type="ARBA" id="ARBA00023027"/>
    </source>
</evidence>